<dbReference type="InterPro" id="IPR011611">
    <property type="entry name" value="PfkB_dom"/>
</dbReference>
<evidence type="ECO:0000256" key="4">
    <source>
        <dbReference type="ARBA" id="ARBA00022777"/>
    </source>
</evidence>
<sequence>MSGRTLLEAHHTTVLTVGEALLDVVVPHDGGASTAHVGGSPANVAVGLAALDHDSRLTAYLGHDEDGERIREHLLDADVVLTPGSDTAPRTSRATAHLDADGVATYDFDLAWQVGPQDLHGIGHVHTGSVAATLEPGASAVLDLLSTVRATATVSYDPNCRPTIMGPAHDVRSRIEECIGRSDVVKASLEDVVWLYDDAPVVEVVELWGRLGPELVVVTRGGEGAVIHLSARDLTVELDAVAVEVVDTVGAGDSFMAGLLSGLLDAGLLGSPAARERLRRADLEDVSDALRRAVACASWTVARAGAAAPTRADLTEPEAHPAG</sequence>
<dbReference type="InterPro" id="IPR002173">
    <property type="entry name" value="Carboh/pur_kinase_PfkB_CS"/>
</dbReference>
<feature type="domain" description="Carbohydrate kinase PfkB" evidence="6">
    <location>
        <begin position="14"/>
        <end position="310"/>
    </location>
</feature>
<comment type="caution">
    <text evidence="7">The sequence shown here is derived from an EMBL/GenBank/DDBJ whole genome shotgun (WGS) entry which is preliminary data.</text>
</comment>
<keyword evidence="2" id="KW-0808">Transferase</keyword>
<keyword evidence="5" id="KW-0067">ATP-binding</keyword>
<dbReference type="PROSITE" id="PS00584">
    <property type="entry name" value="PFKB_KINASES_2"/>
    <property type="match status" value="1"/>
</dbReference>
<name>A0A917FA77_9MICO</name>
<dbReference type="AlphaFoldDB" id="A0A917FA77"/>
<gene>
    <name evidence="7" type="ORF">GCM10011366_28910</name>
</gene>
<dbReference type="Gene3D" id="3.40.1190.20">
    <property type="match status" value="1"/>
</dbReference>
<dbReference type="RefSeq" id="WP_188432003.1">
    <property type="nucleotide sequence ID" value="NZ_BAABKH010000001.1"/>
</dbReference>
<dbReference type="InterPro" id="IPR029056">
    <property type="entry name" value="Ribokinase-like"/>
</dbReference>
<protein>
    <submittedName>
        <fullName evidence="7">Ribokinase</fullName>
    </submittedName>
</protein>
<keyword evidence="8" id="KW-1185">Reference proteome</keyword>
<reference evidence="7" key="2">
    <citation type="submission" date="2020-09" db="EMBL/GenBank/DDBJ databases">
        <authorList>
            <person name="Sun Q."/>
            <person name="Zhou Y."/>
        </authorList>
    </citation>
    <scope>NUCLEOTIDE SEQUENCE</scope>
    <source>
        <strain evidence="7">CGMCC 1.12160</strain>
    </source>
</reference>
<keyword evidence="3" id="KW-0547">Nucleotide-binding</keyword>
<dbReference type="SUPFAM" id="SSF53613">
    <property type="entry name" value="Ribokinase-like"/>
    <property type="match status" value="1"/>
</dbReference>
<reference evidence="7" key="1">
    <citation type="journal article" date="2014" name="Int. J. Syst. Evol. Microbiol.">
        <title>Complete genome sequence of Corynebacterium casei LMG S-19264T (=DSM 44701T), isolated from a smear-ripened cheese.</title>
        <authorList>
            <consortium name="US DOE Joint Genome Institute (JGI-PGF)"/>
            <person name="Walter F."/>
            <person name="Albersmeier A."/>
            <person name="Kalinowski J."/>
            <person name="Ruckert C."/>
        </authorList>
    </citation>
    <scope>NUCLEOTIDE SEQUENCE</scope>
    <source>
        <strain evidence="7">CGMCC 1.12160</strain>
    </source>
</reference>
<keyword evidence="4" id="KW-0418">Kinase</keyword>
<comment type="similarity">
    <text evidence="1">Belongs to the carbohydrate kinase PfkB family.</text>
</comment>
<dbReference type="Pfam" id="PF00294">
    <property type="entry name" value="PfkB"/>
    <property type="match status" value="1"/>
</dbReference>
<dbReference type="InterPro" id="IPR050306">
    <property type="entry name" value="PfkB_Carbo_kinase"/>
</dbReference>
<accession>A0A917FA77</accession>
<evidence type="ECO:0000259" key="6">
    <source>
        <dbReference type="Pfam" id="PF00294"/>
    </source>
</evidence>
<dbReference type="CDD" id="cd01167">
    <property type="entry name" value="bac_FRK"/>
    <property type="match status" value="1"/>
</dbReference>
<dbReference type="PANTHER" id="PTHR43085">
    <property type="entry name" value="HEXOKINASE FAMILY MEMBER"/>
    <property type="match status" value="1"/>
</dbReference>
<dbReference type="PANTHER" id="PTHR43085:SF1">
    <property type="entry name" value="PSEUDOURIDINE KINASE-RELATED"/>
    <property type="match status" value="1"/>
</dbReference>
<evidence type="ECO:0000313" key="8">
    <source>
        <dbReference type="Proteomes" id="UP000605670"/>
    </source>
</evidence>
<dbReference type="GO" id="GO:0005524">
    <property type="term" value="F:ATP binding"/>
    <property type="evidence" value="ECO:0007669"/>
    <property type="project" value="UniProtKB-KW"/>
</dbReference>
<dbReference type="EMBL" id="BMEM01000006">
    <property type="protein sequence ID" value="GGF59259.1"/>
    <property type="molecule type" value="Genomic_DNA"/>
</dbReference>
<evidence type="ECO:0000256" key="3">
    <source>
        <dbReference type="ARBA" id="ARBA00022741"/>
    </source>
</evidence>
<evidence type="ECO:0000313" key="7">
    <source>
        <dbReference type="EMBL" id="GGF59259.1"/>
    </source>
</evidence>
<dbReference type="Proteomes" id="UP000605670">
    <property type="component" value="Unassembled WGS sequence"/>
</dbReference>
<dbReference type="GO" id="GO:0016301">
    <property type="term" value="F:kinase activity"/>
    <property type="evidence" value="ECO:0007669"/>
    <property type="project" value="UniProtKB-KW"/>
</dbReference>
<proteinExistence type="inferred from homology"/>
<evidence type="ECO:0000256" key="1">
    <source>
        <dbReference type="ARBA" id="ARBA00010688"/>
    </source>
</evidence>
<organism evidence="7 8">
    <name type="scientific">Ornithinimicrobium tianjinense</name>
    <dbReference type="NCBI Taxonomy" id="1195761"/>
    <lineage>
        <taxon>Bacteria</taxon>
        <taxon>Bacillati</taxon>
        <taxon>Actinomycetota</taxon>
        <taxon>Actinomycetes</taxon>
        <taxon>Micrococcales</taxon>
        <taxon>Ornithinimicrobiaceae</taxon>
        <taxon>Ornithinimicrobium</taxon>
    </lineage>
</organism>
<evidence type="ECO:0000256" key="5">
    <source>
        <dbReference type="ARBA" id="ARBA00022840"/>
    </source>
</evidence>
<evidence type="ECO:0000256" key="2">
    <source>
        <dbReference type="ARBA" id="ARBA00022679"/>
    </source>
</evidence>